<sequence>MALRNLSSTSLSSCRRSRTDRPSLSAEPGPPPSSSESSEERRLELHWWLLPPLPPLLLVLLTTGVRDWLTERTGGVRRAVSAPEKHKHKPCLRDRRSSYLVRALVEDVHDEALLVVLRQPRPDRTAAAAAGEGRRRELRVLVGVVIVVVVLILLLPLILSAAVIRTTRESVRSCRFRLREILFLHATVGEVVAEVLDVGGRGVRRDVVSRRSCIAVGGGSSAGLRSRELLQNRKRKLLFLGCVGARIPSARFVHEDDGVPLHDSDVALQLPQLLLQRLFSLHLGDGVGQHGQSLEHGLELLPVLLQALQIKRFFKK</sequence>
<keyword evidence="4" id="KW-1185">Reference proteome</keyword>
<name>A0AAE1HZI8_9NEOP</name>
<gene>
    <name evidence="3" type="ORF">KUF71_004987</name>
</gene>
<evidence type="ECO:0000256" key="1">
    <source>
        <dbReference type="SAM" id="MobiDB-lite"/>
    </source>
</evidence>
<organism evidence="3 4">
    <name type="scientific">Frankliniella fusca</name>
    <dbReference type="NCBI Taxonomy" id="407009"/>
    <lineage>
        <taxon>Eukaryota</taxon>
        <taxon>Metazoa</taxon>
        <taxon>Ecdysozoa</taxon>
        <taxon>Arthropoda</taxon>
        <taxon>Hexapoda</taxon>
        <taxon>Insecta</taxon>
        <taxon>Pterygota</taxon>
        <taxon>Neoptera</taxon>
        <taxon>Paraneoptera</taxon>
        <taxon>Thysanoptera</taxon>
        <taxon>Terebrantia</taxon>
        <taxon>Thripoidea</taxon>
        <taxon>Thripidae</taxon>
        <taxon>Frankliniella</taxon>
    </lineage>
</organism>
<proteinExistence type="predicted"/>
<protein>
    <submittedName>
        <fullName evidence="3">Uncharacterized protein</fullName>
    </submittedName>
</protein>
<reference evidence="3" key="1">
    <citation type="submission" date="2021-07" db="EMBL/GenBank/DDBJ databases">
        <authorList>
            <person name="Catto M.A."/>
            <person name="Jacobson A."/>
            <person name="Kennedy G."/>
            <person name="Labadie P."/>
            <person name="Hunt B.G."/>
            <person name="Srinivasan R."/>
        </authorList>
    </citation>
    <scope>NUCLEOTIDE SEQUENCE</scope>
    <source>
        <strain evidence="3">PL_HMW_Pooled</strain>
        <tissue evidence="3">Head</tissue>
    </source>
</reference>
<reference evidence="3" key="2">
    <citation type="journal article" date="2023" name="BMC Genomics">
        <title>Pest status, molecular evolution, and epigenetic factors derived from the genome assembly of Frankliniella fusca, a thysanopteran phytovirus vector.</title>
        <authorList>
            <person name="Catto M.A."/>
            <person name="Labadie P.E."/>
            <person name="Jacobson A.L."/>
            <person name="Kennedy G.G."/>
            <person name="Srinivasan R."/>
            <person name="Hunt B.G."/>
        </authorList>
    </citation>
    <scope>NUCLEOTIDE SEQUENCE</scope>
    <source>
        <strain evidence="3">PL_HMW_Pooled</strain>
    </source>
</reference>
<evidence type="ECO:0000313" key="4">
    <source>
        <dbReference type="Proteomes" id="UP001219518"/>
    </source>
</evidence>
<evidence type="ECO:0000256" key="2">
    <source>
        <dbReference type="SAM" id="Phobius"/>
    </source>
</evidence>
<evidence type="ECO:0000313" key="3">
    <source>
        <dbReference type="EMBL" id="KAK3930253.1"/>
    </source>
</evidence>
<comment type="caution">
    <text evidence="3">The sequence shown here is derived from an EMBL/GenBank/DDBJ whole genome shotgun (WGS) entry which is preliminary data.</text>
</comment>
<dbReference type="AlphaFoldDB" id="A0AAE1HZI8"/>
<feature type="compositionally biased region" description="Low complexity" evidence="1">
    <location>
        <begin position="1"/>
        <end position="14"/>
    </location>
</feature>
<feature type="transmembrane region" description="Helical" evidence="2">
    <location>
        <begin position="140"/>
        <end position="164"/>
    </location>
</feature>
<keyword evidence="2" id="KW-1133">Transmembrane helix</keyword>
<keyword evidence="2" id="KW-0812">Transmembrane</keyword>
<feature type="region of interest" description="Disordered" evidence="1">
    <location>
        <begin position="1"/>
        <end position="38"/>
    </location>
</feature>
<keyword evidence="2" id="KW-0472">Membrane</keyword>
<dbReference type="Proteomes" id="UP001219518">
    <property type="component" value="Unassembled WGS sequence"/>
</dbReference>
<dbReference type="EMBL" id="JAHWGI010001411">
    <property type="protein sequence ID" value="KAK3930253.1"/>
    <property type="molecule type" value="Genomic_DNA"/>
</dbReference>
<accession>A0AAE1HZI8</accession>